<evidence type="ECO:0000259" key="2">
    <source>
        <dbReference type="Pfam" id="PF08486"/>
    </source>
</evidence>
<feature type="chain" id="PRO_5037380631" description="Sporulation stage II protein D amidase enhancer LytB N-terminal domain-containing protein" evidence="1">
    <location>
        <begin position="30"/>
        <end position="406"/>
    </location>
</feature>
<dbReference type="RefSeq" id="WP_188779020.1">
    <property type="nucleotide sequence ID" value="NZ_BMKQ01000001.1"/>
</dbReference>
<evidence type="ECO:0000313" key="3">
    <source>
        <dbReference type="EMBL" id="GGF40491.1"/>
    </source>
</evidence>
<sequence length="406" mass="42757">MLPPRAVSLLLVLVAALLTAAGTGSTASAATVSQTFTVPASGRFTVVGHGFGHGHGMSQYGADGAAARGLGHERILAFYYPGTTLSRTSGDMRVRMTRIAAPLLVQPHAGLQLLDSGVRTWNTLPTAAGITRWRLTTSGTRSAVDFLQSGTWKRWHVLSRDGVFRNPVAGTVTTVQGSARTVLRDRVAAITTRAGSASREVVNTLPLESYLRGVVAREMPASWSTEAVRAQAVAARTYAVWSRAHGDGGRSYSDICDTTSCQVYAGVAGEHPLADKAIAATSGKVLTYAGKPAFTQFSASSGGWSAAGSVPYLVARSDPYDATSRNTVHTWSTPVSTSTLQQRYPAIGRLRSIVVTGRQGPTSGGPQWGGRVSTLKLVGTKTSVSISGDTMRAVLGLRSTWFWFGA</sequence>
<dbReference type="PANTHER" id="PTHR30032">
    <property type="entry name" value="N-ACETYLMURAMOYL-L-ALANINE AMIDASE-RELATED"/>
    <property type="match status" value="1"/>
</dbReference>
<dbReference type="NCBIfam" id="TIGR02669">
    <property type="entry name" value="SpoIID_LytB"/>
    <property type="match status" value="1"/>
</dbReference>
<reference evidence="3" key="2">
    <citation type="submission" date="2020-09" db="EMBL/GenBank/DDBJ databases">
        <authorList>
            <person name="Sun Q."/>
            <person name="Zhou Y."/>
        </authorList>
    </citation>
    <scope>NUCLEOTIDE SEQUENCE</scope>
    <source>
        <strain evidence="3">CGMCC 1.16067</strain>
    </source>
</reference>
<proteinExistence type="predicted"/>
<dbReference type="EMBL" id="BMKQ01000001">
    <property type="protein sequence ID" value="GGF40491.1"/>
    <property type="molecule type" value="Genomic_DNA"/>
</dbReference>
<accession>A0A917BGT5</accession>
<gene>
    <name evidence="3" type="ORF">GCM10011519_12700</name>
</gene>
<protein>
    <recommendedName>
        <fullName evidence="2">Sporulation stage II protein D amidase enhancer LytB N-terminal domain-containing protein</fullName>
    </recommendedName>
</protein>
<dbReference type="Proteomes" id="UP000649179">
    <property type="component" value="Unassembled WGS sequence"/>
</dbReference>
<evidence type="ECO:0000256" key="1">
    <source>
        <dbReference type="SAM" id="SignalP"/>
    </source>
</evidence>
<reference evidence="3" key="1">
    <citation type="journal article" date="2014" name="Int. J. Syst. Evol. Microbiol.">
        <title>Complete genome sequence of Corynebacterium casei LMG S-19264T (=DSM 44701T), isolated from a smear-ripened cheese.</title>
        <authorList>
            <consortium name="US DOE Joint Genome Institute (JGI-PGF)"/>
            <person name="Walter F."/>
            <person name="Albersmeier A."/>
            <person name="Kalinowski J."/>
            <person name="Ruckert C."/>
        </authorList>
    </citation>
    <scope>NUCLEOTIDE SEQUENCE</scope>
    <source>
        <strain evidence="3">CGMCC 1.16067</strain>
    </source>
</reference>
<dbReference type="PANTHER" id="PTHR30032:SF4">
    <property type="entry name" value="AMIDASE ENHANCER"/>
    <property type="match status" value="1"/>
</dbReference>
<feature type="signal peptide" evidence="1">
    <location>
        <begin position="1"/>
        <end position="29"/>
    </location>
</feature>
<dbReference type="AlphaFoldDB" id="A0A917BGT5"/>
<keyword evidence="1" id="KW-0732">Signal</keyword>
<evidence type="ECO:0000313" key="4">
    <source>
        <dbReference type="Proteomes" id="UP000649179"/>
    </source>
</evidence>
<feature type="domain" description="Sporulation stage II protein D amidase enhancer LytB N-terminal" evidence="2">
    <location>
        <begin position="200"/>
        <end position="288"/>
    </location>
</feature>
<dbReference type="Pfam" id="PF08486">
    <property type="entry name" value="SpoIID"/>
    <property type="match status" value="1"/>
</dbReference>
<dbReference type="InterPro" id="IPR013486">
    <property type="entry name" value="SpoIID/LytB"/>
</dbReference>
<dbReference type="InterPro" id="IPR013693">
    <property type="entry name" value="SpoIID/LytB_N"/>
</dbReference>
<comment type="caution">
    <text evidence="3">The sequence shown here is derived from an EMBL/GenBank/DDBJ whole genome shotgun (WGS) entry which is preliminary data.</text>
</comment>
<dbReference type="GO" id="GO:0030435">
    <property type="term" value="P:sporulation resulting in formation of a cellular spore"/>
    <property type="evidence" value="ECO:0007669"/>
    <property type="project" value="InterPro"/>
</dbReference>
<name>A0A917BGT5_9ACTN</name>
<dbReference type="InterPro" id="IPR051922">
    <property type="entry name" value="Bact_Sporulation_Assoc"/>
</dbReference>
<keyword evidence="4" id="KW-1185">Reference proteome</keyword>
<organism evidence="3 4">
    <name type="scientific">Marmoricola endophyticus</name>
    <dbReference type="NCBI Taxonomy" id="2040280"/>
    <lineage>
        <taxon>Bacteria</taxon>
        <taxon>Bacillati</taxon>
        <taxon>Actinomycetota</taxon>
        <taxon>Actinomycetes</taxon>
        <taxon>Propionibacteriales</taxon>
        <taxon>Nocardioidaceae</taxon>
        <taxon>Marmoricola</taxon>
    </lineage>
</organism>
<dbReference type="GO" id="GO:0030288">
    <property type="term" value="C:outer membrane-bounded periplasmic space"/>
    <property type="evidence" value="ECO:0007669"/>
    <property type="project" value="TreeGrafter"/>
</dbReference>